<feature type="compositionally biased region" description="Polar residues" evidence="2">
    <location>
        <begin position="44"/>
        <end position="55"/>
    </location>
</feature>
<organism evidence="3 4">
    <name type="scientific">Sphaerobolus stellatus (strain SS14)</name>
    <dbReference type="NCBI Taxonomy" id="990650"/>
    <lineage>
        <taxon>Eukaryota</taxon>
        <taxon>Fungi</taxon>
        <taxon>Dikarya</taxon>
        <taxon>Basidiomycota</taxon>
        <taxon>Agaricomycotina</taxon>
        <taxon>Agaricomycetes</taxon>
        <taxon>Phallomycetidae</taxon>
        <taxon>Geastrales</taxon>
        <taxon>Sphaerobolaceae</taxon>
        <taxon>Sphaerobolus</taxon>
    </lineage>
</organism>
<dbReference type="InterPro" id="IPR002164">
    <property type="entry name" value="NAP_family"/>
</dbReference>
<dbReference type="Proteomes" id="UP000054279">
    <property type="component" value="Unassembled WGS sequence"/>
</dbReference>
<dbReference type="Pfam" id="PF00956">
    <property type="entry name" value="NAP"/>
    <property type="match status" value="1"/>
</dbReference>
<comment type="similarity">
    <text evidence="1">Belongs to the nucleosome assembly protein (NAP) family.</text>
</comment>
<reference evidence="3 4" key="1">
    <citation type="submission" date="2014-06" db="EMBL/GenBank/DDBJ databases">
        <title>Evolutionary Origins and Diversification of the Mycorrhizal Mutualists.</title>
        <authorList>
            <consortium name="DOE Joint Genome Institute"/>
            <consortium name="Mycorrhizal Genomics Consortium"/>
            <person name="Kohler A."/>
            <person name="Kuo A."/>
            <person name="Nagy L.G."/>
            <person name="Floudas D."/>
            <person name="Copeland A."/>
            <person name="Barry K.W."/>
            <person name="Cichocki N."/>
            <person name="Veneault-Fourrey C."/>
            <person name="LaButti K."/>
            <person name="Lindquist E.A."/>
            <person name="Lipzen A."/>
            <person name="Lundell T."/>
            <person name="Morin E."/>
            <person name="Murat C."/>
            <person name="Riley R."/>
            <person name="Ohm R."/>
            <person name="Sun H."/>
            <person name="Tunlid A."/>
            <person name="Henrissat B."/>
            <person name="Grigoriev I.V."/>
            <person name="Hibbett D.S."/>
            <person name="Martin F."/>
        </authorList>
    </citation>
    <scope>NUCLEOTIDE SEQUENCE [LARGE SCALE GENOMIC DNA]</scope>
    <source>
        <strain evidence="3 4">SS14</strain>
    </source>
</reference>
<evidence type="ECO:0000313" key="4">
    <source>
        <dbReference type="Proteomes" id="UP000054279"/>
    </source>
</evidence>
<dbReference type="Gene3D" id="3.30.1120.90">
    <property type="entry name" value="Nucleosome assembly protein"/>
    <property type="match status" value="1"/>
</dbReference>
<dbReference type="AlphaFoldDB" id="A0A0C9UAM0"/>
<dbReference type="GO" id="GO:0006334">
    <property type="term" value="P:nucleosome assembly"/>
    <property type="evidence" value="ECO:0007669"/>
    <property type="project" value="InterPro"/>
</dbReference>
<evidence type="ECO:0000256" key="1">
    <source>
        <dbReference type="ARBA" id="ARBA00009947"/>
    </source>
</evidence>
<dbReference type="EMBL" id="KN837240">
    <property type="protein sequence ID" value="KIJ31584.1"/>
    <property type="molecule type" value="Genomic_DNA"/>
</dbReference>
<gene>
    <name evidence="3" type="ORF">M422DRAFT_266724</name>
</gene>
<accession>A0A0C9UAM0</accession>
<protein>
    <submittedName>
        <fullName evidence="3">Uncharacterized protein</fullName>
    </submittedName>
</protein>
<proteinExistence type="inferred from homology"/>
<keyword evidence="4" id="KW-1185">Reference proteome</keyword>
<name>A0A0C9UAM0_SPHS4</name>
<evidence type="ECO:0000256" key="2">
    <source>
        <dbReference type="SAM" id="MobiDB-lite"/>
    </source>
</evidence>
<sequence>MSRRKRAMPPWASSLPSSSRATISSPTTPSPSPKSTATSWATRGTLSTSVPSAPRSTGMMRRILPRVRPLPHLILSDSLPDTNRTRLIRKAHPTDSFNFFSPPIPPSKDTLENGEIDEEELDDLEERLGLDYQIGEDLKERVRIPSLSHCPILDADSRSFPALSTGSLARPSNTKISTWVTKPSLTMKISKRTAMKRRRVSMRWVIVIDLPHLLPMARAVQISKLGAPFSRVRADPALSRASETSQMNRQCSRITQDRPGHQAEFTDAPTILNLH</sequence>
<feature type="compositionally biased region" description="Low complexity" evidence="2">
    <location>
        <begin position="9"/>
        <end position="42"/>
    </location>
</feature>
<dbReference type="InterPro" id="IPR037231">
    <property type="entry name" value="NAP-like_sf"/>
</dbReference>
<dbReference type="SUPFAM" id="SSF143113">
    <property type="entry name" value="NAP-like"/>
    <property type="match status" value="1"/>
</dbReference>
<dbReference type="GO" id="GO:0005634">
    <property type="term" value="C:nucleus"/>
    <property type="evidence" value="ECO:0007669"/>
    <property type="project" value="InterPro"/>
</dbReference>
<feature type="region of interest" description="Disordered" evidence="2">
    <location>
        <begin position="256"/>
        <end position="275"/>
    </location>
</feature>
<feature type="region of interest" description="Disordered" evidence="2">
    <location>
        <begin position="1"/>
        <end position="58"/>
    </location>
</feature>
<dbReference type="HOGENOM" id="CLU_1012550_0_0_1"/>
<evidence type="ECO:0000313" key="3">
    <source>
        <dbReference type="EMBL" id="KIJ31584.1"/>
    </source>
</evidence>